<dbReference type="EMBL" id="GG745332">
    <property type="protein sequence ID" value="KNE58134.1"/>
    <property type="molecule type" value="Genomic_DNA"/>
</dbReference>
<keyword evidence="2" id="KW-1133">Transmembrane helix</keyword>
<keyword evidence="2" id="KW-0812">Transmembrane</keyword>
<reference evidence="4" key="2">
    <citation type="submission" date="2009-11" db="EMBL/GenBank/DDBJ databases">
        <title>The Genome Sequence of Allomyces macrogynus strain ATCC 38327.</title>
        <authorList>
            <consortium name="The Broad Institute Genome Sequencing Platform"/>
            <person name="Russ C."/>
            <person name="Cuomo C."/>
            <person name="Shea T."/>
            <person name="Young S.K."/>
            <person name="Zeng Q."/>
            <person name="Koehrsen M."/>
            <person name="Haas B."/>
            <person name="Borodovsky M."/>
            <person name="Guigo R."/>
            <person name="Alvarado L."/>
            <person name="Berlin A."/>
            <person name="Borenstein D."/>
            <person name="Chen Z."/>
            <person name="Engels R."/>
            <person name="Freedman E."/>
            <person name="Gellesch M."/>
            <person name="Goldberg J."/>
            <person name="Griggs A."/>
            <person name="Gujja S."/>
            <person name="Heiman D."/>
            <person name="Hepburn T."/>
            <person name="Howarth C."/>
            <person name="Jen D."/>
            <person name="Larson L."/>
            <person name="Lewis B."/>
            <person name="Mehta T."/>
            <person name="Park D."/>
            <person name="Pearson M."/>
            <person name="Roberts A."/>
            <person name="Saif S."/>
            <person name="Shenoy N."/>
            <person name="Sisk P."/>
            <person name="Stolte C."/>
            <person name="Sykes S."/>
            <person name="Walk T."/>
            <person name="White J."/>
            <person name="Yandava C."/>
            <person name="Burger G."/>
            <person name="Gray M.W."/>
            <person name="Holland P.W.H."/>
            <person name="King N."/>
            <person name="Lang F.B.F."/>
            <person name="Roger A.J."/>
            <person name="Ruiz-Trillo I."/>
            <person name="Lander E."/>
            <person name="Nusbaum C."/>
        </authorList>
    </citation>
    <scope>NUCLEOTIDE SEQUENCE [LARGE SCALE GENOMIC DNA]</scope>
    <source>
        <strain evidence="4">ATCC 38327</strain>
    </source>
</reference>
<evidence type="ECO:0000313" key="4">
    <source>
        <dbReference type="Proteomes" id="UP000054350"/>
    </source>
</evidence>
<feature type="region of interest" description="Disordered" evidence="1">
    <location>
        <begin position="1"/>
        <end position="272"/>
    </location>
</feature>
<dbReference type="AlphaFoldDB" id="A0A0L0S730"/>
<feature type="compositionally biased region" description="Polar residues" evidence="1">
    <location>
        <begin position="53"/>
        <end position="63"/>
    </location>
</feature>
<dbReference type="Proteomes" id="UP000054350">
    <property type="component" value="Unassembled WGS sequence"/>
</dbReference>
<dbReference type="STRING" id="578462.A0A0L0S730"/>
<organism evidence="3 4">
    <name type="scientific">Allomyces macrogynus (strain ATCC 38327)</name>
    <name type="common">Allomyces javanicus var. macrogynus</name>
    <dbReference type="NCBI Taxonomy" id="578462"/>
    <lineage>
        <taxon>Eukaryota</taxon>
        <taxon>Fungi</taxon>
        <taxon>Fungi incertae sedis</taxon>
        <taxon>Blastocladiomycota</taxon>
        <taxon>Blastocladiomycetes</taxon>
        <taxon>Blastocladiales</taxon>
        <taxon>Blastocladiaceae</taxon>
        <taxon>Allomyces</taxon>
    </lineage>
</organism>
<keyword evidence="4" id="KW-1185">Reference proteome</keyword>
<evidence type="ECO:0000256" key="2">
    <source>
        <dbReference type="SAM" id="Phobius"/>
    </source>
</evidence>
<evidence type="ECO:0000313" key="3">
    <source>
        <dbReference type="EMBL" id="KNE58134.1"/>
    </source>
</evidence>
<sequence>MAAKPQVVPLHGAEVPAKIPAADEPDVPNPRSGPTLPSSKRTSPTPSPPGTPVSQRTTPSAQPATPRVPSPLGRAPVSVPTSPHAEGGEEPLPRVHSAPRRAGDPTIPSPPAAVPVAAGPGTPLRFARPAPPGLLIRTGFSASTGSLDSRPLRGSPLREAVTVSDDGESDDGDDEDSDARDGEDSDDSDSDDEMGDGEKTAGASKSSSNPPQPSSQPYRSRGVSSKHSIGSRSVSRRKSRTVSSTCSGKEGKGSHATLFKTPATMPEDHRPDGITDRVIRYVNEMRSTAMDPAQFGFLSRLHFWTLLLGWGVSLVDWYAIINAVWNYAWLADARAAAGYPPGAGGHRPASVVEIGQDPAMLVHGIALSMLFVSICKEGLKIVAFGALLAQANEHMSSWLYALCTHSLWLFPTILVSKVHQRRVLTSAALVSHPRVVMPDLFLTDLPLCMEAVLRVMYQPSWFLFANAVIILASTSFHMSRLIWMVILSLNEYGNRRQRIQSRQSAVEKWIHEVQTTVGLVGASSQRDQFLLALTDPSATLAQSSGTTKGSILKRATTWLSRGDSPTTSLGQYLPGFLGAPLLMRRRGKLAVVARIHQERSQDRG</sequence>
<protein>
    <submittedName>
        <fullName evidence="3">Uncharacterized protein</fullName>
    </submittedName>
</protein>
<accession>A0A0L0S730</accession>
<keyword evidence="2" id="KW-0472">Membrane</keyword>
<feature type="compositionally biased region" description="Low complexity" evidence="1">
    <location>
        <begin position="34"/>
        <end position="44"/>
    </location>
</feature>
<name>A0A0L0S730_ALLM3</name>
<reference evidence="3 4" key="1">
    <citation type="submission" date="2009-11" db="EMBL/GenBank/DDBJ databases">
        <title>Annotation of Allomyces macrogynus ATCC 38327.</title>
        <authorList>
            <consortium name="The Broad Institute Genome Sequencing Platform"/>
            <person name="Russ C."/>
            <person name="Cuomo C."/>
            <person name="Burger G."/>
            <person name="Gray M.W."/>
            <person name="Holland P.W.H."/>
            <person name="King N."/>
            <person name="Lang F.B.F."/>
            <person name="Roger A.J."/>
            <person name="Ruiz-Trillo I."/>
            <person name="Young S.K."/>
            <person name="Zeng Q."/>
            <person name="Gargeya S."/>
            <person name="Fitzgerald M."/>
            <person name="Haas B."/>
            <person name="Abouelleil A."/>
            <person name="Alvarado L."/>
            <person name="Arachchi H.M."/>
            <person name="Berlin A."/>
            <person name="Chapman S.B."/>
            <person name="Gearin G."/>
            <person name="Goldberg J."/>
            <person name="Griggs A."/>
            <person name="Gujja S."/>
            <person name="Hansen M."/>
            <person name="Heiman D."/>
            <person name="Howarth C."/>
            <person name="Larimer J."/>
            <person name="Lui A."/>
            <person name="MacDonald P.J.P."/>
            <person name="McCowen C."/>
            <person name="Montmayeur A."/>
            <person name="Murphy C."/>
            <person name="Neiman D."/>
            <person name="Pearson M."/>
            <person name="Priest M."/>
            <person name="Roberts A."/>
            <person name="Saif S."/>
            <person name="Shea T."/>
            <person name="Sisk P."/>
            <person name="Stolte C."/>
            <person name="Sykes S."/>
            <person name="Wortman J."/>
            <person name="Nusbaum C."/>
            <person name="Birren B."/>
        </authorList>
    </citation>
    <scope>NUCLEOTIDE SEQUENCE [LARGE SCALE GENOMIC DNA]</scope>
    <source>
        <strain evidence="3 4">ATCC 38327</strain>
    </source>
</reference>
<feature type="transmembrane region" description="Helical" evidence="2">
    <location>
        <begin position="463"/>
        <end position="489"/>
    </location>
</feature>
<dbReference type="VEuPathDB" id="FungiDB:AMAG_04950"/>
<feature type="compositionally biased region" description="Low complexity" evidence="1">
    <location>
        <begin position="114"/>
        <end position="123"/>
    </location>
</feature>
<evidence type="ECO:0000256" key="1">
    <source>
        <dbReference type="SAM" id="MobiDB-lite"/>
    </source>
</evidence>
<proteinExistence type="predicted"/>
<gene>
    <name evidence="3" type="ORF">AMAG_04950</name>
</gene>
<feature type="compositionally biased region" description="Acidic residues" evidence="1">
    <location>
        <begin position="165"/>
        <end position="195"/>
    </location>
</feature>